<feature type="signal peptide" evidence="1">
    <location>
        <begin position="1"/>
        <end position="21"/>
    </location>
</feature>
<organism evidence="2">
    <name type="scientific">Octopus bimaculoides</name>
    <name type="common">California two-spotted octopus</name>
    <dbReference type="NCBI Taxonomy" id="37653"/>
    <lineage>
        <taxon>Eukaryota</taxon>
        <taxon>Metazoa</taxon>
        <taxon>Spiralia</taxon>
        <taxon>Lophotrochozoa</taxon>
        <taxon>Mollusca</taxon>
        <taxon>Cephalopoda</taxon>
        <taxon>Coleoidea</taxon>
        <taxon>Octopodiformes</taxon>
        <taxon>Octopoda</taxon>
        <taxon>Incirrata</taxon>
        <taxon>Octopodidae</taxon>
        <taxon>Octopus</taxon>
    </lineage>
</organism>
<evidence type="ECO:0000313" key="2">
    <source>
        <dbReference type="EMBL" id="KOF93645.1"/>
    </source>
</evidence>
<accession>A0A0L8HXZ1</accession>
<dbReference type="EMBL" id="KQ417113">
    <property type="protein sequence ID" value="KOF93645.1"/>
    <property type="molecule type" value="Genomic_DNA"/>
</dbReference>
<keyword evidence="1" id="KW-0732">Signal</keyword>
<sequence>MNSKLRSTFCVLVLCFTMVLASERQDFTALTLHTSYTKCYASCCKLNIRHLSTSSLMWFCHRLCLSIILKNTDILG</sequence>
<proteinExistence type="predicted"/>
<name>A0A0L8HXZ1_OCTBM</name>
<gene>
    <name evidence="2" type="ORF">OCBIM_22003813mg</name>
</gene>
<feature type="chain" id="PRO_5005584021" evidence="1">
    <location>
        <begin position="22"/>
        <end position="76"/>
    </location>
</feature>
<reference evidence="2" key="1">
    <citation type="submission" date="2015-07" db="EMBL/GenBank/DDBJ databases">
        <title>MeaNS - Measles Nucleotide Surveillance Program.</title>
        <authorList>
            <person name="Tran T."/>
            <person name="Druce J."/>
        </authorList>
    </citation>
    <scope>NUCLEOTIDE SEQUENCE</scope>
    <source>
        <strain evidence="2">UCB-OBI-ISO-001</strain>
        <tissue evidence="2">Gonad</tissue>
    </source>
</reference>
<evidence type="ECO:0000256" key="1">
    <source>
        <dbReference type="SAM" id="SignalP"/>
    </source>
</evidence>
<protein>
    <submittedName>
        <fullName evidence="2">Uncharacterized protein</fullName>
    </submittedName>
</protein>
<dbReference type="AlphaFoldDB" id="A0A0L8HXZ1"/>